<keyword evidence="16" id="KW-0511">Multifunctional enzyme</keyword>
<comment type="caution">
    <text evidence="23">The sequence shown here is derived from an EMBL/GenBank/DDBJ whole genome shotgun (WGS) entry which is preliminary data.</text>
</comment>
<proteinExistence type="inferred from homology"/>
<evidence type="ECO:0000256" key="19">
    <source>
        <dbReference type="ARBA" id="ARBA00044632"/>
    </source>
</evidence>
<dbReference type="NCBIfam" id="NF002211">
    <property type="entry name" value="PRK01103.1"/>
    <property type="match status" value="1"/>
</dbReference>
<dbReference type="SMART" id="SM00898">
    <property type="entry name" value="Fapy_DNA_glyco"/>
    <property type="match status" value="1"/>
</dbReference>
<dbReference type="InterPro" id="IPR000214">
    <property type="entry name" value="Znf_DNA_glyclase/AP_lyase"/>
</dbReference>
<keyword evidence="13" id="KW-0238">DNA-binding</keyword>
<protein>
    <recommendedName>
        <fullName evidence="7">Formamidopyrimidine-DNA glycosylase</fullName>
        <ecNumber evidence="5">3.2.2.23</ecNumber>
        <ecNumber evidence="6">4.2.99.18</ecNumber>
    </recommendedName>
    <alternativeName>
        <fullName evidence="18">DNA-(apurinic or apyrimidinic site) lyase MutM</fullName>
    </alternativeName>
</protein>
<dbReference type="SUPFAM" id="SSF81624">
    <property type="entry name" value="N-terminal domain of MutM-like DNA repair proteins"/>
    <property type="match status" value="1"/>
</dbReference>
<dbReference type="InterPro" id="IPR015886">
    <property type="entry name" value="H2TH_FPG"/>
</dbReference>
<evidence type="ECO:0000256" key="16">
    <source>
        <dbReference type="ARBA" id="ARBA00023268"/>
    </source>
</evidence>
<accession>A0ABQ0NX86</accession>
<evidence type="ECO:0000256" key="4">
    <source>
        <dbReference type="ARBA" id="ARBA00011245"/>
    </source>
</evidence>
<dbReference type="Proteomes" id="UP001062901">
    <property type="component" value="Unassembled WGS sequence"/>
</dbReference>
<organism evidence="23 24">
    <name type="scientific">Saccharibacter floricola DSM 15669</name>
    <dbReference type="NCBI Taxonomy" id="1123227"/>
    <lineage>
        <taxon>Bacteria</taxon>
        <taxon>Pseudomonadati</taxon>
        <taxon>Pseudomonadota</taxon>
        <taxon>Alphaproteobacteria</taxon>
        <taxon>Acetobacterales</taxon>
        <taxon>Acetobacteraceae</taxon>
        <taxon>Saccharibacter</taxon>
    </lineage>
</organism>
<dbReference type="SUPFAM" id="SSF46946">
    <property type="entry name" value="S13-like H2TH domain"/>
    <property type="match status" value="1"/>
</dbReference>
<evidence type="ECO:0000256" key="13">
    <source>
        <dbReference type="ARBA" id="ARBA00023125"/>
    </source>
</evidence>
<dbReference type="EMBL" id="BAQD01000001">
    <property type="protein sequence ID" value="GBQ04946.1"/>
    <property type="molecule type" value="Genomic_DNA"/>
</dbReference>
<keyword evidence="24" id="KW-1185">Reference proteome</keyword>
<evidence type="ECO:0000256" key="7">
    <source>
        <dbReference type="ARBA" id="ARBA00016240"/>
    </source>
</evidence>
<feature type="domain" description="Formamidopyrimidine-DNA glycosylase catalytic" evidence="22">
    <location>
        <begin position="1"/>
        <end position="74"/>
    </location>
</feature>
<dbReference type="SUPFAM" id="SSF57716">
    <property type="entry name" value="Glucocorticoid receptor-like (DNA-binding domain)"/>
    <property type="match status" value="1"/>
</dbReference>
<name>A0ABQ0NX86_9PROT</name>
<evidence type="ECO:0000256" key="5">
    <source>
        <dbReference type="ARBA" id="ARBA00012024"/>
    </source>
</evidence>
<reference evidence="23" key="1">
    <citation type="submission" date="2013-04" db="EMBL/GenBank/DDBJ databases">
        <title>The genome sequencing project of 58 acetic acid bacteria.</title>
        <authorList>
            <person name="Okamoto-Kainuma A."/>
            <person name="Ishikawa M."/>
            <person name="Umino S."/>
            <person name="Koizumi Y."/>
            <person name="Shiwa Y."/>
            <person name="Yoshikawa H."/>
            <person name="Matsutani M."/>
            <person name="Matsushita K."/>
        </authorList>
    </citation>
    <scope>NUCLEOTIDE SEQUENCE</scope>
    <source>
        <strain evidence="23">DSM 15669</strain>
    </source>
</reference>
<keyword evidence="9" id="KW-0227">DNA damage</keyword>
<evidence type="ECO:0000256" key="10">
    <source>
        <dbReference type="ARBA" id="ARBA00022771"/>
    </source>
</evidence>
<dbReference type="PANTHER" id="PTHR22993">
    <property type="entry name" value="FORMAMIDOPYRIMIDINE-DNA GLYCOSYLASE"/>
    <property type="match status" value="1"/>
</dbReference>
<evidence type="ECO:0000256" key="15">
    <source>
        <dbReference type="ARBA" id="ARBA00023239"/>
    </source>
</evidence>
<comment type="catalytic activity">
    <reaction evidence="1">
        <text>Hydrolysis of DNA containing ring-opened 7-methylguanine residues, releasing 2,6-diamino-4-hydroxy-5-(N-methyl)formamidopyrimidine.</text>
        <dbReference type="EC" id="3.2.2.23"/>
    </reaction>
</comment>
<keyword evidence="8" id="KW-0479">Metal-binding</keyword>
<evidence type="ECO:0000259" key="21">
    <source>
        <dbReference type="PROSITE" id="PS51066"/>
    </source>
</evidence>
<evidence type="ECO:0000256" key="2">
    <source>
        <dbReference type="ARBA" id="ARBA00001947"/>
    </source>
</evidence>
<evidence type="ECO:0000256" key="8">
    <source>
        <dbReference type="ARBA" id="ARBA00022723"/>
    </source>
</evidence>
<keyword evidence="17" id="KW-0326">Glycosidase</keyword>
<dbReference type="Gene3D" id="1.10.8.50">
    <property type="match status" value="1"/>
</dbReference>
<dbReference type="EC" id="4.2.99.18" evidence="6"/>
<dbReference type="EC" id="3.2.2.23" evidence="5"/>
<dbReference type="PANTHER" id="PTHR22993:SF9">
    <property type="entry name" value="FORMAMIDOPYRIMIDINE-DNA GLYCOSYLASE"/>
    <property type="match status" value="1"/>
</dbReference>
<comment type="similarity">
    <text evidence="3">Belongs to the FPG family.</text>
</comment>
<dbReference type="Pfam" id="PF01149">
    <property type="entry name" value="Fapy_DNA_glyco"/>
    <property type="match status" value="1"/>
</dbReference>
<evidence type="ECO:0000259" key="22">
    <source>
        <dbReference type="PROSITE" id="PS51068"/>
    </source>
</evidence>
<evidence type="ECO:0000256" key="1">
    <source>
        <dbReference type="ARBA" id="ARBA00001668"/>
    </source>
</evidence>
<dbReference type="InterPro" id="IPR020629">
    <property type="entry name" value="FPG_Glyclase"/>
</dbReference>
<comment type="cofactor">
    <cofactor evidence="2">
        <name>Zn(2+)</name>
        <dbReference type="ChEBI" id="CHEBI:29105"/>
    </cofactor>
</comment>
<evidence type="ECO:0000256" key="14">
    <source>
        <dbReference type="ARBA" id="ARBA00023204"/>
    </source>
</evidence>
<dbReference type="PROSITE" id="PS51066">
    <property type="entry name" value="ZF_FPG_2"/>
    <property type="match status" value="1"/>
</dbReference>
<comment type="subunit">
    <text evidence="4">Monomer.</text>
</comment>
<keyword evidence="14" id="KW-0234">DNA repair</keyword>
<evidence type="ECO:0000256" key="9">
    <source>
        <dbReference type="ARBA" id="ARBA00022763"/>
    </source>
</evidence>
<evidence type="ECO:0000256" key="18">
    <source>
        <dbReference type="ARBA" id="ARBA00030638"/>
    </source>
</evidence>
<evidence type="ECO:0000256" key="17">
    <source>
        <dbReference type="ARBA" id="ARBA00023295"/>
    </source>
</evidence>
<keyword evidence="12" id="KW-0862">Zinc</keyword>
<evidence type="ECO:0000256" key="20">
    <source>
        <dbReference type="PROSITE-ProRule" id="PRU00391"/>
    </source>
</evidence>
<dbReference type="NCBIfam" id="TIGR00577">
    <property type="entry name" value="fpg"/>
    <property type="match status" value="1"/>
</dbReference>
<evidence type="ECO:0000256" key="6">
    <source>
        <dbReference type="ARBA" id="ARBA00012720"/>
    </source>
</evidence>
<evidence type="ECO:0000256" key="3">
    <source>
        <dbReference type="ARBA" id="ARBA00009409"/>
    </source>
</evidence>
<evidence type="ECO:0000256" key="11">
    <source>
        <dbReference type="ARBA" id="ARBA00022801"/>
    </source>
</evidence>
<evidence type="ECO:0000313" key="24">
    <source>
        <dbReference type="Proteomes" id="UP001062901"/>
    </source>
</evidence>
<comment type="catalytic activity">
    <reaction evidence="19">
        <text>2'-deoxyribonucleotide-(2'-deoxyribose 5'-phosphate)-2'-deoxyribonucleotide-DNA = a 3'-end 2'-deoxyribonucleotide-(2,3-dehydro-2,3-deoxyribose 5'-phosphate)-DNA + a 5'-end 5'-phospho-2'-deoxyribonucleoside-DNA + H(+)</text>
        <dbReference type="Rhea" id="RHEA:66592"/>
        <dbReference type="Rhea" id="RHEA-COMP:13180"/>
        <dbReference type="Rhea" id="RHEA-COMP:16897"/>
        <dbReference type="Rhea" id="RHEA-COMP:17067"/>
        <dbReference type="ChEBI" id="CHEBI:15378"/>
        <dbReference type="ChEBI" id="CHEBI:136412"/>
        <dbReference type="ChEBI" id="CHEBI:157695"/>
        <dbReference type="ChEBI" id="CHEBI:167181"/>
        <dbReference type="EC" id="4.2.99.18"/>
    </reaction>
</comment>
<gene>
    <name evidence="23" type="ORF">AA15669_0229</name>
</gene>
<dbReference type="Pfam" id="PF06831">
    <property type="entry name" value="H2TH"/>
    <property type="match status" value="1"/>
</dbReference>
<dbReference type="InterPro" id="IPR035937">
    <property type="entry name" value="FPG_N"/>
</dbReference>
<dbReference type="PROSITE" id="PS51068">
    <property type="entry name" value="FPG_CAT"/>
    <property type="match status" value="1"/>
</dbReference>
<dbReference type="InterPro" id="IPR012319">
    <property type="entry name" value="FPG_cat"/>
</dbReference>
<dbReference type="InterPro" id="IPR010979">
    <property type="entry name" value="Ribosomal_uS13-like_H2TH"/>
</dbReference>
<keyword evidence="11" id="KW-0378">Hydrolase</keyword>
<evidence type="ECO:0000256" key="12">
    <source>
        <dbReference type="ARBA" id="ARBA00022833"/>
    </source>
</evidence>
<dbReference type="Gene3D" id="3.20.190.10">
    <property type="entry name" value="MutM-like, N-terminal"/>
    <property type="match status" value="1"/>
</dbReference>
<feature type="domain" description="FPG-type" evidence="21">
    <location>
        <begin position="200"/>
        <end position="239"/>
    </location>
</feature>
<keyword evidence="10 20" id="KW-0863">Zinc-finger</keyword>
<sequence length="242" mass="27031">MILVGAKVQEVRRRAKYILIGLDNNWTVLIHLGMSGRLFIDKPSDAHELRKHQHFDFLLNDGTRIALVDPRRFGVVDAFPSSPEALPPFMKRLGIEPLGEEPLTPVAIKNLFEKTHSPIKNALLDQTKIVGLGNIYVCEALFRAGIHPQKTANTLSQTEYEHLSQIIPEILHEALAAGGSTLRDYVTVDGQKGSFQELHQVYGRAGDACPICAQKKHRALITKITQSGRSTFFCPQHQKSEH</sequence>
<dbReference type="SMART" id="SM01232">
    <property type="entry name" value="H2TH"/>
    <property type="match status" value="1"/>
</dbReference>
<keyword evidence="15" id="KW-0456">Lyase</keyword>
<evidence type="ECO:0000313" key="23">
    <source>
        <dbReference type="EMBL" id="GBQ04946.1"/>
    </source>
</evidence>
<dbReference type="CDD" id="cd08966">
    <property type="entry name" value="EcFpg-like_N"/>
    <property type="match status" value="1"/>
</dbReference>